<dbReference type="Gene3D" id="3.30.160.570">
    <property type="entry name" value="Ncd80 complex, Spc24 subunit"/>
    <property type="match status" value="1"/>
</dbReference>
<gene>
    <name evidence="2" type="ORF">PV327_007783</name>
</gene>
<organism evidence="2 3">
    <name type="scientific">Microctonus hyperodae</name>
    <name type="common">Parasitoid wasp</name>
    <dbReference type="NCBI Taxonomy" id="165561"/>
    <lineage>
        <taxon>Eukaryota</taxon>
        <taxon>Metazoa</taxon>
        <taxon>Ecdysozoa</taxon>
        <taxon>Arthropoda</taxon>
        <taxon>Hexapoda</taxon>
        <taxon>Insecta</taxon>
        <taxon>Pterygota</taxon>
        <taxon>Neoptera</taxon>
        <taxon>Endopterygota</taxon>
        <taxon>Hymenoptera</taxon>
        <taxon>Apocrita</taxon>
        <taxon>Ichneumonoidea</taxon>
        <taxon>Braconidae</taxon>
        <taxon>Euphorinae</taxon>
        <taxon>Microctonus</taxon>
    </lineage>
</organism>
<dbReference type="AlphaFoldDB" id="A0AA39KZ27"/>
<name>A0AA39KZ27_MICHY</name>
<keyword evidence="3" id="KW-1185">Reference proteome</keyword>
<accession>A0AA39KZ27</accession>
<protein>
    <recommendedName>
        <fullName evidence="4">Kinetochore protein Spc24</fullName>
    </recommendedName>
</protein>
<sequence>MDKILAIQEKYSTPSFEEAKEKIRSATVQLGRLNRDDKERFLEEQKKLEGLKSKIVDQQDRLSIEEQNLNSMDNELTNHNKLLGELEAEINRYYSENSETEAKRKQLKIVKPSTTDQKILELGRRKYDYYKVLTGIRWDYPAMKTAIKGFVTNGDDYAKPFCFDINDDGIESKLWREIEKCTNHNDIKKCERKENSSPNACNDF</sequence>
<reference evidence="2" key="2">
    <citation type="submission" date="2023-03" db="EMBL/GenBank/DDBJ databases">
        <authorList>
            <person name="Inwood S.N."/>
            <person name="Skelly J.G."/>
            <person name="Guhlin J."/>
            <person name="Harrop T.W.R."/>
            <person name="Goldson S.G."/>
            <person name="Dearden P.K."/>
        </authorList>
    </citation>
    <scope>NUCLEOTIDE SEQUENCE</scope>
    <source>
        <strain evidence="2">Lincoln</strain>
        <tissue evidence="2">Whole body</tissue>
    </source>
</reference>
<evidence type="ECO:0000313" key="2">
    <source>
        <dbReference type="EMBL" id="KAK0178946.1"/>
    </source>
</evidence>
<evidence type="ECO:0000256" key="1">
    <source>
        <dbReference type="SAM" id="Coils"/>
    </source>
</evidence>
<reference evidence="2" key="1">
    <citation type="journal article" date="2023" name="bioRxiv">
        <title>Scaffold-level genome assemblies of two parasitoid biocontrol wasps reveal the parthenogenesis mechanism and an associated novel virus.</title>
        <authorList>
            <person name="Inwood S."/>
            <person name="Skelly J."/>
            <person name="Guhlin J."/>
            <person name="Harrop T."/>
            <person name="Goldson S."/>
            <person name="Dearden P."/>
        </authorList>
    </citation>
    <scope>NUCLEOTIDE SEQUENCE</scope>
    <source>
        <strain evidence="2">Lincoln</strain>
        <tissue evidence="2">Whole body</tissue>
    </source>
</reference>
<feature type="coiled-coil region" evidence="1">
    <location>
        <begin position="16"/>
        <end position="103"/>
    </location>
</feature>
<dbReference type="EMBL" id="JAQQBR010000004">
    <property type="protein sequence ID" value="KAK0178946.1"/>
    <property type="molecule type" value="Genomic_DNA"/>
</dbReference>
<proteinExistence type="predicted"/>
<dbReference type="Proteomes" id="UP001168972">
    <property type="component" value="Unassembled WGS sequence"/>
</dbReference>
<evidence type="ECO:0000313" key="3">
    <source>
        <dbReference type="Proteomes" id="UP001168972"/>
    </source>
</evidence>
<comment type="caution">
    <text evidence="2">The sequence shown here is derived from an EMBL/GenBank/DDBJ whole genome shotgun (WGS) entry which is preliminary data.</text>
</comment>
<keyword evidence="1" id="KW-0175">Coiled coil</keyword>
<evidence type="ECO:0008006" key="4">
    <source>
        <dbReference type="Google" id="ProtNLM"/>
    </source>
</evidence>